<reference evidence="1" key="1">
    <citation type="journal article" date="2020" name="bioRxiv">
        <title>Chromosome-level reference genome of the European wasp spider Argiope bruennichi: a resource for studies on range expansion and evolutionary adaptation.</title>
        <authorList>
            <person name="Sheffer M.M."/>
            <person name="Hoppe A."/>
            <person name="Krehenwinkel H."/>
            <person name="Uhl G."/>
            <person name="Kuss A.W."/>
            <person name="Jensen L."/>
            <person name="Jensen C."/>
            <person name="Gillespie R.G."/>
            <person name="Hoff K.J."/>
            <person name="Prost S."/>
        </authorList>
    </citation>
    <scope>NUCLEOTIDE SEQUENCE</scope>
</reference>
<sequence length="166" mass="19130">MKEPLLRPSHFAGVGHLTIHHHVTHHMTTREAGKYPKNTQQWPCVKEFAPIIEYRISIHLTPSTPGKPELVRSLCTPCHRKIKYFEARTDRQGYYLSLAVHQKETKAIWWCASLPFFSIRHMLWLGTVTQNEWPECDASGDPSGLASRLSRCANRDKLLSNLFALR</sequence>
<name>A0A8T0G127_ARGBR</name>
<evidence type="ECO:0000313" key="1">
    <source>
        <dbReference type="EMBL" id="KAF8797054.1"/>
    </source>
</evidence>
<evidence type="ECO:0000313" key="2">
    <source>
        <dbReference type="Proteomes" id="UP000807504"/>
    </source>
</evidence>
<dbReference type="AlphaFoldDB" id="A0A8T0G127"/>
<protein>
    <submittedName>
        <fullName evidence="1">Uncharacterized protein</fullName>
    </submittedName>
</protein>
<comment type="caution">
    <text evidence="1">The sequence shown here is derived from an EMBL/GenBank/DDBJ whole genome shotgun (WGS) entry which is preliminary data.</text>
</comment>
<reference evidence="1" key="2">
    <citation type="submission" date="2020-06" db="EMBL/GenBank/DDBJ databases">
        <authorList>
            <person name="Sheffer M."/>
        </authorList>
    </citation>
    <scope>NUCLEOTIDE SEQUENCE</scope>
</reference>
<keyword evidence="2" id="KW-1185">Reference proteome</keyword>
<accession>A0A8T0G127</accession>
<gene>
    <name evidence="1" type="ORF">HNY73_001365</name>
</gene>
<dbReference type="Proteomes" id="UP000807504">
    <property type="component" value="Unassembled WGS sequence"/>
</dbReference>
<proteinExistence type="predicted"/>
<organism evidence="1 2">
    <name type="scientific">Argiope bruennichi</name>
    <name type="common">Wasp spider</name>
    <name type="synonym">Aranea bruennichi</name>
    <dbReference type="NCBI Taxonomy" id="94029"/>
    <lineage>
        <taxon>Eukaryota</taxon>
        <taxon>Metazoa</taxon>
        <taxon>Ecdysozoa</taxon>
        <taxon>Arthropoda</taxon>
        <taxon>Chelicerata</taxon>
        <taxon>Arachnida</taxon>
        <taxon>Araneae</taxon>
        <taxon>Araneomorphae</taxon>
        <taxon>Entelegynae</taxon>
        <taxon>Araneoidea</taxon>
        <taxon>Araneidae</taxon>
        <taxon>Argiope</taxon>
    </lineage>
</organism>
<dbReference type="EMBL" id="JABXBU010000001">
    <property type="protein sequence ID" value="KAF8797054.1"/>
    <property type="molecule type" value="Genomic_DNA"/>
</dbReference>